<proteinExistence type="predicted"/>
<accession>A0A7C1JV14</accession>
<dbReference type="AlphaFoldDB" id="A0A7C1JV14"/>
<dbReference type="EMBL" id="DSMG01000016">
    <property type="protein sequence ID" value="HDX30108.1"/>
    <property type="molecule type" value="Genomic_DNA"/>
</dbReference>
<name>A0A7C1JV14_9CHLR</name>
<comment type="caution">
    <text evidence="1">The sequence shown here is derived from an EMBL/GenBank/DDBJ whole genome shotgun (WGS) entry which is preliminary data.</text>
</comment>
<organism evidence="1">
    <name type="scientific">Caldilinea aerophila</name>
    <dbReference type="NCBI Taxonomy" id="133453"/>
    <lineage>
        <taxon>Bacteria</taxon>
        <taxon>Bacillati</taxon>
        <taxon>Chloroflexota</taxon>
        <taxon>Caldilineae</taxon>
        <taxon>Caldilineales</taxon>
        <taxon>Caldilineaceae</taxon>
        <taxon>Caldilinea</taxon>
    </lineage>
</organism>
<reference evidence="1" key="1">
    <citation type="journal article" date="2020" name="mSystems">
        <title>Genome- and Community-Level Interaction Insights into Carbon Utilization and Element Cycling Functions of Hydrothermarchaeota in Hydrothermal Sediment.</title>
        <authorList>
            <person name="Zhou Z."/>
            <person name="Liu Y."/>
            <person name="Xu W."/>
            <person name="Pan J."/>
            <person name="Luo Z.H."/>
            <person name="Li M."/>
        </authorList>
    </citation>
    <scope>NUCLEOTIDE SEQUENCE [LARGE SCALE GENOMIC DNA]</scope>
    <source>
        <strain evidence="1">SpSt-289</strain>
    </source>
</reference>
<evidence type="ECO:0000313" key="1">
    <source>
        <dbReference type="EMBL" id="HDX30108.1"/>
    </source>
</evidence>
<protein>
    <submittedName>
        <fullName evidence="1">Uncharacterized protein</fullName>
    </submittedName>
</protein>
<sequence>MRSIHAWLSVLAFGGIVAAAVASQHPLYAQATEPVGETIPPASLFLPLIAFEEAPPAPTPTPTPPAQPPRTYATVPVEPPPTDRPAEVHGDLNLALRGYVPTTGFLGLVNYGGDFDEQAPQIDGMFNPPRLPPFRGLYKVHDWDWSCGPDGCRGAPIEEYPVTLLEMETAVNEPISIPRRNPSIYAGDFKALVLYAEERRLTITYTRRDTAAIGYMIHLEDFAVHPDLLALYRQMNAAGRRHLPALRNGEIVGIADRGSVKIATRDTGRFLDPRTCKDWWMAYMDQCQVQLRTYLKNFAG</sequence>
<gene>
    <name evidence="1" type="ORF">ENQ20_01290</name>
</gene>